<evidence type="ECO:0000313" key="1">
    <source>
        <dbReference type="EMBL" id="KAI0046922.1"/>
    </source>
</evidence>
<reference evidence="1" key="2">
    <citation type="journal article" date="2022" name="New Phytol.">
        <title>Evolutionary transition to the ectomycorrhizal habit in the genomes of a hyperdiverse lineage of mushroom-forming fungi.</title>
        <authorList>
            <person name="Looney B."/>
            <person name="Miyauchi S."/>
            <person name="Morin E."/>
            <person name="Drula E."/>
            <person name="Courty P.E."/>
            <person name="Kohler A."/>
            <person name="Kuo A."/>
            <person name="LaButti K."/>
            <person name="Pangilinan J."/>
            <person name="Lipzen A."/>
            <person name="Riley R."/>
            <person name="Andreopoulos W."/>
            <person name="He G."/>
            <person name="Johnson J."/>
            <person name="Nolan M."/>
            <person name="Tritt A."/>
            <person name="Barry K.W."/>
            <person name="Grigoriev I.V."/>
            <person name="Nagy L.G."/>
            <person name="Hibbett D."/>
            <person name="Henrissat B."/>
            <person name="Matheny P.B."/>
            <person name="Labbe J."/>
            <person name="Martin F.M."/>
        </authorList>
    </citation>
    <scope>NUCLEOTIDE SEQUENCE</scope>
    <source>
        <strain evidence="1">FP105234-sp</strain>
    </source>
</reference>
<dbReference type="EMBL" id="MU275914">
    <property type="protein sequence ID" value="KAI0046922.1"/>
    <property type="molecule type" value="Genomic_DNA"/>
</dbReference>
<comment type="caution">
    <text evidence="1">The sequence shown here is derived from an EMBL/GenBank/DDBJ whole genome shotgun (WGS) entry which is preliminary data.</text>
</comment>
<organism evidence="1 2">
    <name type="scientific">Auriscalpium vulgare</name>
    <dbReference type="NCBI Taxonomy" id="40419"/>
    <lineage>
        <taxon>Eukaryota</taxon>
        <taxon>Fungi</taxon>
        <taxon>Dikarya</taxon>
        <taxon>Basidiomycota</taxon>
        <taxon>Agaricomycotina</taxon>
        <taxon>Agaricomycetes</taxon>
        <taxon>Russulales</taxon>
        <taxon>Auriscalpiaceae</taxon>
        <taxon>Auriscalpium</taxon>
    </lineage>
</organism>
<reference evidence="1" key="1">
    <citation type="submission" date="2021-02" db="EMBL/GenBank/DDBJ databases">
        <authorList>
            <consortium name="DOE Joint Genome Institute"/>
            <person name="Ahrendt S."/>
            <person name="Looney B.P."/>
            <person name="Miyauchi S."/>
            <person name="Morin E."/>
            <person name="Drula E."/>
            <person name="Courty P.E."/>
            <person name="Chicoki N."/>
            <person name="Fauchery L."/>
            <person name="Kohler A."/>
            <person name="Kuo A."/>
            <person name="Labutti K."/>
            <person name="Pangilinan J."/>
            <person name="Lipzen A."/>
            <person name="Riley R."/>
            <person name="Andreopoulos W."/>
            <person name="He G."/>
            <person name="Johnson J."/>
            <person name="Barry K.W."/>
            <person name="Grigoriev I.V."/>
            <person name="Nagy L."/>
            <person name="Hibbett D."/>
            <person name="Henrissat B."/>
            <person name="Matheny P.B."/>
            <person name="Labbe J."/>
            <person name="Martin F."/>
        </authorList>
    </citation>
    <scope>NUCLEOTIDE SEQUENCE</scope>
    <source>
        <strain evidence="1">FP105234-sp</strain>
    </source>
</reference>
<accession>A0ACB8RSQ5</accession>
<name>A0ACB8RSQ5_9AGAM</name>
<protein>
    <submittedName>
        <fullName evidence="1">Uncharacterized protein</fullName>
    </submittedName>
</protein>
<proteinExistence type="predicted"/>
<gene>
    <name evidence="1" type="ORF">FA95DRAFT_1300634</name>
</gene>
<sequence length="374" mass="41433">MADLDSAANASTHPGKRARTESDAFIVVKSQDLWFPKGDIIIRTTSEAAVIPRTRMMYKVHKDILALHCTAFADIFGGPQAAFEGVSEQDEGAPVMDLPDAEEDVSAFLKALYFPTETKLHPGVLNPYLGGEKWNLIPSSYHGTLRLATKYDAAGIRRLIIEALLQEWPTVLGQWDRLRQALANTLPLVPEENHWSCYPSSGNMIRLAMDCNVPDALPSAFYDLSCAVEDERDDGLSLLTSKELCTFTTGQRALYTRFSNMCRDFSNGACRSETCSAQGKSDCADVMGELWQTVAAFQTVASRPSDPLAWIGFLPQCVDASGAALCSQCQRWSKSEFIKMRKALWKELPGFFSLANSVTTSWGYECEDRGLYYP</sequence>
<evidence type="ECO:0000313" key="2">
    <source>
        <dbReference type="Proteomes" id="UP000814033"/>
    </source>
</evidence>
<dbReference type="Proteomes" id="UP000814033">
    <property type="component" value="Unassembled WGS sequence"/>
</dbReference>
<keyword evidence="2" id="KW-1185">Reference proteome</keyword>